<reference evidence="1 2" key="1">
    <citation type="journal article" date="2021" name="Appl. Environ. Microbiol.">
        <title>Genetic linkage and physical mapping for an oyster mushroom Pleurotus cornucopiae and QTL analysis for the trait cap color.</title>
        <authorList>
            <person name="Zhang Y."/>
            <person name="Gao W."/>
            <person name="Sonnenberg A."/>
            <person name="Chen Q."/>
            <person name="Zhang J."/>
            <person name="Huang C."/>
        </authorList>
    </citation>
    <scope>NUCLEOTIDE SEQUENCE [LARGE SCALE GENOMIC DNA]</scope>
    <source>
        <strain evidence="1">CCMSSC00406</strain>
    </source>
</reference>
<gene>
    <name evidence="1" type="ORF">CCMSSC00406_0005893</name>
</gene>
<evidence type="ECO:0000313" key="2">
    <source>
        <dbReference type="Proteomes" id="UP000824881"/>
    </source>
</evidence>
<accession>A0ACB7IJ16</accession>
<name>A0ACB7IJ16_PLECO</name>
<protein>
    <submittedName>
        <fullName evidence="1">Uncharacterized protein</fullName>
    </submittedName>
</protein>
<keyword evidence="2" id="KW-1185">Reference proteome</keyword>
<dbReference type="Proteomes" id="UP000824881">
    <property type="component" value="Unassembled WGS sequence"/>
</dbReference>
<comment type="caution">
    <text evidence="1">The sequence shown here is derived from an EMBL/GenBank/DDBJ whole genome shotgun (WGS) entry which is preliminary data.</text>
</comment>
<dbReference type="EMBL" id="WQMT02000010">
    <property type="protein sequence ID" value="KAG9218212.1"/>
    <property type="molecule type" value="Genomic_DNA"/>
</dbReference>
<evidence type="ECO:0000313" key="1">
    <source>
        <dbReference type="EMBL" id="KAG9218212.1"/>
    </source>
</evidence>
<sequence>MPITTRARGKVPEPRTETQVTSNTTDLDSAGDWPPNSPSPDETSGSEYTLTSTSRTAKTHKRKQSSISICNASDPAAVKRFDEWQSRLKALMADAKKDGIDIYDEVHSVSEVVEQSLAIVESVDEYKKAEGNVGKDVKVVSFSNATWKDLERISMPRRKIVLINFESLLTSIRLHMPESVSKATKAEGQQLGDILQELNGFVGTQTESGARVFINQWLIAVKRILREEFAAFVWTELCLSSASAQPVHIEEDNRTTFLTGVIDYGLASMHIITSKDAVNRQRGKPYFLYTFIHLTDLPFSFNHK</sequence>
<organism evidence="1 2">
    <name type="scientific">Pleurotus cornucopiae</name>
    <name type="common">Cornucopia mushroom</name>
    <dbReference type="NCBI Taxonomy" id="5321"/>
    <lineage>
        <taxon>Eukaryota</taxon>
        <taxon>Fungi</taxon>
        <taxon>Dikarya</taxon>
        <taxon>Basidiomycota</taxon>
        <taxon>Agaricomycotina</taxon>
        <taxon>Agaricomycetes</taxon>
        <taxon>Agaricomycetidae</taxon>
        <taxon>Agaricales</taxon>
        <taxon>Pleurotineae</taxon>
        <taxon>Pleurotaceae</taxon>
        <taxon>Pleurotus</taxon>
    </lineage>
</organism>
<proteinExistence type="predicted"/>